<dbReference type="PANTHER" id="PTHR30348:SF13">
    <property type="entry name" value="UPF0759 PROTEIN YUNF"/>
    <property type="match status" value="1"/>
</dbReference>
<accession>A0A8J2VG92</accession>
<keyword evidence="2" id="KW-1185">Reference proteome</keyword>
<dbReference type="AlphaFoldDB" id="A0A8J2VG92"/>
<dbReference type="EMBL" id="BMHQ01000002">
    <property type="protein sequence ID" value="GGE07599.1"/>
    <property type="molecule type" value="Genomic_DNA"/>
</dbReference>
<comment type="caution">
    <text evidence="1">The sequence shown here is derived from an EMBL/GenBank/DDBJ whole genome shotgun (WGS) entry which is preliminary data.</text>
</comment>
<dbReference type="InterPro" id="IPR002763">
    <property type="entry name" value="DUF72"/>
</dbReference>
<dbReference type="RefSeq" id="WP_188646436.1">
    <property type="nucleotide sequence ID" value="NZ_BMHQ01000002.1"/>
</dbReference>
<sequence>MNPIQIGVCGWGDHDSLYPAGTASGDKLAIYSGHFPVVEVDSSYHAIQPPERIARWVEETPEGFRFVVKAYREMTGHGRRNGAPELSAEEMFRAFQASLQPMVVKGKLTAVLFQFPPWFDCNKKHVAYIRRCRERYPDLPLAVEFRNRTWFTTRYHDATLRFLEEEKWIHVACDEPDAGIGTVPIVAEVSHPEQAMVRLHGRNAEGWNKSGRSDAEWRDVRYAYRYTTEELQEWVARIRRMKEQTKQVTVLFNNNSRGDAADNAKQLADLMGITFAGLAPRQLEIF</sequence>
<name>A0A8J2VG92_9BACL</name>
<protein>
    <submittedName>
        <fullName evidence="1">UPF0759 protein YunF</fullName>
    </submittedName>
</protein>
<proteinExistence type="predicted"/>
<dbReference type="PANTHER" id="PTHR30348">
    <property type="entry name" value="UNCHARACTERIZED PROTEIN YECE"/>
    <property type="match status" value="1"/>
</dbReference>
<gene>
    <name evidence="1" type="primary">yunF</name>
    <name evidence="1" type="ORF">GCM10011571_06050</name>
</gene>
<dbReference type="Gene3D" id="3.20.20.410">
    <property type="entry name" value="Protein of unknown function UPF0759"/>
    <property type="match status" value="1"/>
</dbReference>
<dbReference type="Pfam" id="PF01904">
    <property type="entry name" value="DUF72"/>
    <property type="match status" value="1"/>
</dbReference>
<evidence type="ECO:0000313" key="2">
    <source>
        <dbReference type="Proteomes" id="UP000625210"/>
    </source>
</evidence>
<dbReference type="SUPFAM" id="SSF117396">
    <property type="entry name" value="TM1631-like"/>
    <property type="match status" value="1"/>
</dbReference>
<evidence type="ECO:0000313" key="1">
    <source>
        <dbReference type="EMBL" id="GGE07599.1"/>
    </source>
</evidence>
<reference evidence="1" key="1">
    <citation type="journal article" date="2014" name="Int. J. Syst. Evol. Microbiol.">
        <title>Complete genome sequence of Corynebacterium casei LMG S-19264T (=DSM 44701T), isolated from a smear-ripened cheese.</title>
        <authorList>
            <consortium name="US DOE Joint Genome Institute (JGI-PGF)"/>
            <person name="Walter F."/>
            <person name="Albersmeier A."/>
            <person name="Kalinowski J."/>
            <person name="Ruckert C."/>
        </authorList>
    </citation>
    <scope>NUCLEOTIDE SEQUENCE</scope>
    <source>
        <strain evidence="1">CGMCC 1.15179</strain>
    </source>
</reference>
<dbReference type="Proteomes" id="UP000625210">
    <property type="component" value="Unassembled WGS sequence"/>
</dbReference>
<dbReference type="InterPro" id="IPR036520">
    <property type="entry name" value="UPF0759_sf"/>
</dbReference>
<organism evidence="1 2">
    <name type="scientific">Marinithermofilum abyssi</name>
    <dbReference type="NCBI Taxonomy" id="1571185"/>
    <lineage>
        <taxon>Bacteria</taxon>
        <taxon>Bacillati</taxon>
        <taxon>Bacillota</taxon>
        <taxon>Bacilli</taxon>
        <taxon>Bacillales</taxon>
        <taxon>Thermoactinomycetaceae</taxon>
        <taxon>Marinithermofilum</taxon>
    </lineage>
</organism>
<reference evidence="1" key="2">
    <citation type="submission" date="2020-09" db="EMBL/GenBank/DDBJ databases">
        <authorList>
            <person name="Sun Q."/>
            <person name="Zhou Y."/>
        </authorList>
    </citation>
    <scope>NUCLEOTIDE SEQUENCE</scope>
    <source>
        <strain evidence="1">CGMCC 1.15179</strain>
    </source>
</reference>